<gene>
    <name evidence="2" type="ORF">MM415A00437_0018</name>
    <name evidence="1" type="ORF">MM415B01161_0019</name>
</gene>
<dbReference type="EMBL" id="MT141400">
    <property type="protein sequence ID" value="QJA60219.1"/>
    <property type="molecule type" value="Genomic_DNA"/>
</dbReference>
<evidence type="ECO:0000313" key="1">
    <source>
        <dbReference type="EMBL" id="QJA60219.1"/>
    </source>
</evidence>
<reference evidence="2" key="1">
    <citation type="submission" date="2020-03" db="EMBL/GenBank/DDBJ databases">
        <title>The deep terrestrial virosphere.</title>
        <authorList>
            <person name="Holmfeldt K."/>
            <person name="Nilsson E."/>
            <person name="Simone D."/>
            <person name="Lopez-Fernandez M."/>
            <person name="Wu X."/>
            <person name="de Brujin I."/>
            <person name="Lundin D."/>
            <person name="Andersson A."/>
            <person name="Bertilsson S."/>
            <person name="Dopson M."/>
        </authorList>
    </citation>
    <scope>NUCLEOTIDE SEQUENCE</scope>
    <source>
        <strain evidence="2">MM415A00437</strain>
        <strain evidence="1">MM415B01161</strain>
    </source>
</reference>
<proteinExistence type="predicted"/>
<organism evidence="2">
    <name type="scientific">viral metagenome</name>
    <dbReference type="NCBI Taxonomy" id="1070528"/>
    <lineage>
        <taxon>unclassified sequences</taxon>
        <taxon>metagenomes</taxon>
        <taxon>organismal metagenomes</taxon>
    </lineage>
</organism>
<sequence>MKEKKINKKSRVSLREALTASLLTFSAREKQRNNDWRKHARKLNGKGRLAVCRFLAQGMSAGLVVQEMEEDYGIHLTRQTVLENYSKNPKMRKVIDKLRERMARQVMKHPIADANVRLGYILRGINYALKKSTDKLYFYEGDLVGKLSKVNHGSLAPLIREAREEIAVLTGKNPYSRDVRISLVQIIKDVSKSEDGDGRLVVRRKNGLGEDLSVESDSLDKQSIGDIQIL</sequence>
<name>A0A6M3KKJ5_9ZZZZ</name>
<dbReference type="EMBL" id="MT142481">
    <property type="protein sequence ID" value="QJA82171.1"/>
    <property type="molecule type" value="Genomic_DNA"/>
</dbReference>
<accession>A0A6M3KKJ5</accession>
<evidence type="ECO:0000313" key="2">
    <source>
        <dbReference type="EMBL" id="QJA82171.1"/>
    </source>
</evidence>
<protein>
    <submittedName>
        <fullName evidence="2">Uncharacterized protein</fullName>
    </submittedName>
</protein>
<dbReference type="AlphaFoldDB" id="A0A6M3KKJ5"/>